<evidence type="ECO:0000313" key="4">
    <source>
        <dbReference type="Proteomes" id="UP001422759"/>
    </source>
</evidence>
<dbReference type="Pfam" id="PF20441">
    <property type="entry name" value="TerL_nuclease"/>
    <property type="match status" value="1"/>
</dbReference>
<dbReference type="Gene3D" id="3.30.420.240">
    <property type="match status" value="1"/>
</dbReference>
<feature type="domain" description="Terminase large subunit-like ATPase" evidence="1">
    <location>
        <begin position="63"/>
        <end position="231"/>
    </location>
</feature>
<dbReference type="Pfam" id="PF03354">
    <property type="entry name" value="TerL_ATPase"/>
    <property type="match status" value="1"/>
</dbReference>
<comment type="caution">
    <text evidence="3">The sequence shown here is derived from an EMBL/GenBank/DDBJ whole genome shotgun (WGS) entry which is preliminary data.</text>
</comment>
<feature type="domain" description="Terminase large subunit-like endonuclease" evidence="2">
    <location>
        <begin position="392"/>
        <end position="506"/>
    </location>
</feature>
<dbReference type="EMBL" id="BAAANT010000008">
    <property type="protein sequence ID" value="GAA2137807.1"/>
    <property type="molecule type" value="Genomic_DNA"/>
</dbReference>
<organism evidence="3 4">
    <name type="scientific">Kitasatospora kazusensis</name>
    <dbReference type="NCBI Taxonomy" id="407974"/>
    <lineage>
        <taxon>Bacteria</taxon>
        <taxon>Bacillati</taxon>
        <taxon>Actinomycetota</taxon>
        <taxon>Actinomycetes</taxon>
        <taxon>Kitasatosporales</taxon>
        <taxon>Streptomycetaceae</taxon>
        <taxon>Kitasatospora</taxon>
    </lineage>
</organism>
<dbReference type="InterPro" id="IPR027417">
    <property type="entry name" value="P-loop_NTPase"/>
</dbReference>
<sequence length="523" mass="57882">MTTRAHSSPAEVLPWPDSVPVPLSAPPLTTAPSDGPKVIRWIERHCRYGEGDKFGQPVRLELFQKLFLIMLFELRPDGTRRYRRALLEVPKGNGKTPIASWVAAYLLATQRSAVIPVAAASYDQAEILFGDLRTSIDESPTLARLFNTFEGEVQVAGGPGRAYKVAAVAGTNDGQRPSAFFADEIHEWTGNKGRVHLVIANGAAKRAGSLVVNTTTPGADLDSFAGKLHEYGLKVNAGEIDDPEFLCVIWGCPEDRYDLTDPDSPGFQDRLHRAIRDANPAADRFLSVPDVAARFYQIARHEWVRYHLGMWTTVAERWLPAGSWEACERPGPIPDGVEVCLGFDGSYNGDSTALVVVSCPDDDGELPHVDVVAAWERPETLVGEWRVPILEVEDAIRAACKRWQVREIVCDPYRWARTYQILEDEGLPIVEFPQSPSRMSPATARFYEATTNAQLTHSGHPALARHLANCAIKVDARGSRLAKEHRHSARRIDLAVAAVMALERAVQTPERPPAPHFWSWADL</sequence>
<protein>
    <submittedName>
        <fullName evidence="3">Terminase large subunit</fullName>
    </submittedName>
</protein>
<evidence type="ECO:0000259" key="1">
    <source>
        <dbReference type="Pfam" id="PF03354"/>
    </source>
</evidence>
<dbReference type="PANTHER" id="PTHR41287">
    <property type="match status" value="1"/>
</dbReference>
<keyword evidence="4" id="KW-1185">Reference proteome</keyword>
<dbReference type="InterPro" id="IPR005021">
    <property type="entry name" value="Terminase_largesu-like"/>
</dbReference>
<name>A0ABP5KZC8_9ACTN</name>
<accession>A0ABP5KZC8</accession>
<evidence type="ECO:0000313" key="3">
    <source>
        <dbReference type="EMBL" id="GAA2137807.1"/>
    </source>
</evidence>
<dbReference type="PANTHER" id="PTHR41287:SF1">
    <property type="entry name" value="PROTEIN YMFN"/>
    <property type="match status" value="1"/>
</dbReference>
<dbReference type="Proteomes" id="UP001422759">
    <property type="component" value="Unassembled WGS sequence"/>
</dbReference>
<dbReference type="InterPro" id="IPR046462">
    <property type="entry name" value="TerL_nuclease"/>
</dbReference>
<dbReference type="InterPro" id="IPR046461">
    <property type="entry name" value="TerL_ATPase"/>
</dbReference>
<evidence type="ECO:0000259" key="2">
    <source>
        <dbReference type="Pfam" id="PF20441"/>
    </source>
</evidence>
<proteinExistence type="predicted"/>
<dbReference type="Gene3D" id="3.40.50.300">
    <property type="entry name" value="P-loop containing nucleotide triphosphate hydrolases"/>
    <property type="match status" value="1"/>
</dbReference>
<reference evidence="4" key="1">
    <citation type="journal article" date="2019" name="Int. J. Syst. Evol. Microbiol.">
        <title>The Global Catalogue of Microorganisms (GCM) 10K type strain sequencing project: providing services to taxonomists for standard genome sequencing and annotation.</title>
        <authorList>
            <consortium name="The Broad Institute Genomics Platform"/>
            <consortium name="The Broad Institute Genome Sequencing Center for Infectious Disease"/>
            <person name="Wu L."/>
            <person name="Ma J."/>
        </authorList>
    </citation>
    <scope>NUCLEOTIDE SEQUENCE [LARGE SCALE GENOMIC DNA]</scope>
    <source>
        <strain evidence="4">JCM 14560</strain>
    </source>
</reference>
<gene>
    <name evidence="3" type="ORF">GCM10009760_18610</name>
</gene>